<evidence type="ECO:0000256" key="1">
    <source>
        <dbReference type="ARBA" id="ARBA00023242"/>
    </source>
</evidence>
<evidence type="ECO:0000313" key="5">
    <source>
        <dbReference type="Proteomes" id="UP001175261"/>
    </source>
</evidence>
<name>A0AA39L868_SARSR</name>
<dbReference type="EMBL" id="JAPDFR010000003">
    <property type="protein sequence ID" value="KAK0387707.1"/>
    <property type="molecule type" value="Genomic_DNA"/>
</dbReference>
<gene>
    <name evidence="4" type="ORF">NLU13_3952</name>
</gene>
<evidence type="ECO:0000259" key="3">
    <source>
        <dbReference type="Pfam" id="PF04082"/>
    </source>
</evidence>
<feature type="domain" description="Xylanolytic transcriptional activator regulatory" evidence="3">
    <location>
        <begin position="73"/>
        <end position="296"/>
    </location>
</feature>
<evidence type="ECO:0000313" key="4">
    <source>
        <dbReference type="EMBL" id="KAK0387707.1"/>
    </source>
</evidence>
<keyword evidence="5" id="KW-1185">Reference proteome</keyword>
<dbReference type="GO" id="GO:0003677">
    <property type="term" value="F:DNA binding"/>
    <property type="evidence" value="ECO:0007669"/>
    <property type="project" value="InterPro"/>
</dbReference>
<dbReference type="CDD" id="cd12148">
    <property type="entry name" value="fungal_TF_MHR"/>
    <property type="match status" value="1"/>
</dbReference>
<dbReference type="InterPro" id="IPR007219">
    <property type="entry name" value="XnlR_reg_dom"/>
</dbReference>
<keyword evidence="1" id="KW-0539">Nucleus</keyword>
<feature type="region of interest" description="Disordered" evidence="2">
    <location>
        <begin position="579"/>
        <end position="616"/>
    </location>
</feature>
<dbReference type="InterPro" id="IPR052761">
    <property type="entry name" value="Fungal_Detox/Toxin_TFs"/>
</dbReference>
<dbReference type="Pfam" id="PF04082">
    <property type="entry name" value="Fungal_trans"/>
    <property type="match status" value="1"/>
</dbReference>
<feature type="compositionally biased region" description="Polar residues" evidence="2">
    <location>
        <begin position="588"/>
        <end position="602"/>
    </location>
</feature>
<dbReference type="Proteomes" id="UP001175261">
    <property type="component" value="Unassembled WGS sequence"/>
</dbReference>
<comment type="caution">
    <text evidence="4">The sequence shown here is derived from an EMBL/GenBank/DDBJ whole genome shotgun (WGS) entry which is preliminary data.</text>
</comment>
<dbReference type="GO" id="GO:0008270">
    <property type="term" value="F:zinc ion binding"/>
    <property type="evidence" value="ECO:0007669"/>
    <property type="project" value="InterPro"/>
</dbReference>
<accession>A0AA39L868</accession>
<evidence type="ECO:0000256" key="2">
    <source>
        <dbReference type="SAM" id="MobiDB-lite"/>
    </source>
</evidence>
<dbReference type="PANTHER" id="PTHR47425:SF2">
    <property type="entry name" value="FARB-RELATED"/>
    <property type="match status" value="1"/>
</dbReference>
<sequence>MIRPQEGARSGPGSDISQQKLSNEGAQESFFHYAKCPFLSIGGTASLDPADLMYLAAKGCMQVPTFSLLEDFMKQFFVHVQPFTPLMDESMFWNMYEGKPTDGQPRQIHLLLFQAMLFASSPYISKRTLEKCGFQDHRSAWTTLYQKAKLLYNSPLKIDPITRAQSALLLTFYTSSDEPQTANLWLSHAIQSATQASPKPQERIPDEPQTVQTSLYDRLWCSILLRDRVISLGLRRRPQVLSFEMNLINSIPEETAYDAEIHGSRVYDPSTRRVLFIAFRDLCQLAILLSEILSLMYGHDCLTLPILPTQEFHNRLALVNNTQTLLGLWKANSEILNYDGEVTHSSILRCKHLATAYYQGARSHLAHYQVLLIKKHEGYLNGDYSRHIDRAGQILSDATVGIITTMEYFSASAKAHNPPLSLLGYLAMPLVLSAIDFKLATTTSAMRNRRRILEHLGDLISQLRRVYVIADNISFELDKILHLAYYTSSKVFRQGVMERPKATAPQVGPFTRIAPKRTPFAISSSNWHEAFLRHTGVYLWISTTVDYYFSVGRMPRLDVPADYYSCVSPSDMLQIDCRPGPDPRVEGSTCSGTSPASGSQDIDNPADRPGSVPDGGGPAVELLSLGSITLGLEKVAAAIVSELVADEDELEKGHRGCQKRLDLDFFSFDD</sequence>
<proteinExistence type="predicted"/>
<protein>
    <recommendedName>
        <fullName evidence="3">Xylanolytic transcriptional activator regulatory domain-containing protein</fullName>
    </recommendedName>
</protein>
<dbReference type="PANTHER" id="PTHR47425">
    <property type="entry name" value="FARB-RELATED"/>
    <property type="match status" value="1"/>
</dbReference>
<dbReference type="AlphaFoldDB" id="A0AA39L868"/>
<dbReference type="GO" id="GO:0006351">
    <property type="term" value="P:DNA-templated transcription"/>
    <property type="evidence" value="ECO:0007669"/>
    <property type="project" value="InterPro"/>
</dbReference>
<reference evidence="4" key="1">
    <citation type="submission" date="2022-10" db="EMBL/GenBank/DDBJ databases">
        <title>Determination and structural analysis of whole genome sequence of Sarocladium strictum F4-1.</title>
        <authorList>
            <person name="Hu L."/>
            <person name="Jiang Y."/>
        </authorList>
    </citation>
    <scope>NUCLEOTIDE SEQUENCE</scope>
    <source>
        <strain evidence="4">F4-1</strain>
    </source>
</reference>
<organism evidence="4 5">
    <name type="scientific">Sarocladium strictum</name>
    <name type="common">Black bundle disease fungus</name>
    <name type="synonym">Acremonium strictum</name>
    <dbReference type="NCBI Taxonomy" id="5046"/>
    <lineage>
        <taxon>Eukaryota</taxon>
        <taxon>Fungi</taxon>
        <taxon>Dikarya</taxon>
        <taxon>Ascomycota</taxon>
        <taxon>Pezizomycotina</taxon>
        <taxon>Sordariomycetes</taxon>
        <taxon>Hypocreomycetidae</taxon>
        <taxon>Hypocreales</taxon>
        <taxon>Sarocladiaceae</taxon>
        <taxon>Sarocladium</taxon>
    </lineage>
</organism>